<dbReference type="Pfam" id="PF01755">
    <property type="entry name" value="Glyco_transf_25"/>
    <property type="match status" value="1"/>
</dbReference>
<dbReference type="InterPro" id="IPR002654">
    <property type="entry name" value="Glyco_trans_25"/>
</dbReference>
<dbReference type="Proteomes" id="UP000326780">
    <property type="component" value="Chromosome"/>
</dbReference>
<organism evidence="5 6">
    <name type="scientific">Variovorax paradoxus</name>
    <dbReference type="NCBI Taxonomy" id="34073"/>
    <lineage>
        <taxon>Bacteria</taxon>
        <taxon>Pseudomonadati</taxon>
        <taxon>Pseudomonadota</taxon>
        <taxon>Betaproteobacteria</taxon>
        <taxon>Burkholderiales</taxon>
        <taxon>Comamonadaceae</taxon>
        <taxon>Variovorax</taxon>
    </lineage>
</organism>
<keyword evidence="3" id="KW-0448">Lipopolysaccharide biosynthesis</keyword>
<dbReference type="CDD" id="cd06532">
    <property type="entry name" value="Glyco_transf_25"/>
    <property type="match status" value="1"/>
</dbReference>
<sequence length="293" mass="31774">MPMQGCYINLARSTDRRAAMEAQLRRLGLTTVERYPAFDTDMVAPARHDRNVLTPGERACFFSHAEAVTLANPAEMLLVLEDDAQLSEALPAVLRSGAFAQLEADGCDIAFLECQPVTSTQHLLALWQSLQRRLPPRGSNAPRHALTGIDFLDARTLYNWGAVAYLVTPKGLRVLPALLKEALASGPLQPYDLTLGSLLREGRLQGTVLSPFLATPALGSHADSTLGCPSESAAHDVLGGALRRLFFAGPLDGLDTQVAAWRHAPLTDDPQLRLLADLMAQLFVLTARDHAPR</sequence>
<reference evidence="5 6" key="1">
    <citation type="submission" date="2019-10" db="EMBL/GenBank/DDBJ databases">
        <title>Complete genome sequence of Variovorax paradoxus 5C-2.</title>
        <authorList>
            <person name="Gogoleva N.E."/>
            <person name="Balkin A.S."/>
        </authorList>
    </citation>
    <scope>NUCLEOTIDE SEQUENCE [LARGE SCALE GENOMIC DNA]</scope>
    <source>
        <strain evidence="5 6">5C-2</strain>
    </source>
</reference>
<evidence type="ECO:0000313" key="5">
    <source>
        <dbReference type="EMBL" id="QFZ82043.1"/>
    </source>
</evidence>
<accession>A0A5Q0LXN8</accession>
<gene>
    <name evidence="5" type="ORF">GFK26_04390</name>
</gene>
<dbReference type="EMBL" id="CP045644">
    <property type="protein sequence ID" value="QFZ82043.1"/>
    <property type="molecule type" value="Genomic_DNA"/>
</dbReference>
<evidence type="ECO:0000256" key="1">
    <source>
        <dbReference type="ARBA" id="ARBA00005068"/>
    </source>
</evidence>
<dbReference type="GO" id="GO:0009103">
    <property type="term" value="P:lipopolysaccharide biosynthetic process"/>
    <property type="evidence" value="ECO:0007669"/>
    <property type="project" value="UniProtKB-KW"/>
</dbReference>
<comment type="pathway">
    <text evidence="2">Glycan metabolism; lacto-N-neotetraose biosynthesis.</text>
</comment>
<proteinExistence type="predicted"/>
<comment type="pathway">
    <text evidence="1">Bacterial outer membrane biogenesis; lipooligosaccharide biosynthesis.</text>
</comment>
<evidence type="ECO:0000256" key="2">
    <source>
        <dbReference type="ARBA" id="ARBA00005222"/>
    </source>
</evidence>
<feature type="domain" description="Glycosyl transferase family 25" evidence="4">
    <location>
        <begin position="8"/>
        <end position="181"/>
    </location>
</feature>
<evidence type="ECO:0000313" key="6">
    <source>
        <dbReference type="Proteomes" id="UP000326780"/>
    </source>
</evidence>
<name>A0A5Q0LXN8_VARPD</name>
<evidence type="ECO:0000256" key="3">
    <source>
        <dbReference type="ARBA" id="ARBA00022985"/>
    </source>
</evidence>
<dbReference type="UniPathway" id="UPA00501"/>
<protein>
    <recommendedName>
        <fullName evidence="4">Glycosyl transferase family 25 domain-containing protein</fullName>
    </recommendedName>
</protein>
<dbReference type="AlphaFoldDB" id="A0A5Q0LXN8"/>
<evidence type="ECO:0000259" key="4">
    <source>
        <dbReference type="Pfam" id="PF01755"/>
    </source>
</evidence>
<dbReference type="UniPathway" id="UPA00820"/>